<feature type="domain" description="TIL" evidence="4">
    <location>
        <begin position="133"/>
        <end position="184"/>
    </location>
</feature>
<protein>
    <recommendedName>
        <fullName evidence="4">TIL domain-containing protein</fullName>
    </recommendedName>
</protein>
<feature type="non-terminal residue" evidence="5">
    <location>
        <position position="1"/>
    </location>
</feature>
<feature type="domain" description="TIL" evidence="4">
    <location>
        <begin position="2"/>
        <end position="53"/>
    </location>
</feature>
<dbReference type="PANTHER" id="PTHR23259">
    <property type="entry name" value="RIDDLE"/>
    <property type="match status" value="1"/>
</dbReference>
<comment type="similarity">
    <text evidence="1">Belongs to the serine protease inhibitor-like (TIL domain-containing) family.</text>
</comment>
<dbReference type="InterPro" id="IPR002919">
    <property type="entry name" value="TIL_dom"/>
</dbReference>
<dbReference type="PANTHER" id="PTHR23259:SF69">
    <property type="entry name" value="GEO11767P1-RELATED"/>
    <property type="match status" value="1"/>
</dbReference>
<dbReference type="CDD" id="cd19941">
    <property type="entry name" value="TIL"/>
    <property type="match status" value="3"/>
</dbReference>
<feature type="domain" description="TIL" evidence="4">
    <location>
        <begin position="65"/>
        <end position="122"/>
    </location>
</feature>
<evidence type="ECO:0000256" key="3">
    <source>
        <dbReference type="ARBA" id="ARBA00023157"/>
    </source>
</evidence>
<dbReference type="Gene3D" id="2.10.25.10">
    <property type="entry name" value="Laminin"/>
    <property type="match status" value="3"/>
</dbReference>
<accession>A0A4Y2P6U3</accession>
<keyword evidence="6" id="KW-1185">Reference proteome</keyword>
<dbReference type="OrthoDB" id="6436526at2759"/>
<comment type="caution">
    <text evidence="5">The sequence shown here is derived from an EMBL/GenBank/DDBJ whole genome shotgun (WGS) entry which is preliminary data.</text>
</comment>
<name>A0A4Y2P6U3_ARAVE</name>
<evidence type="ECO:0000259" key="4">
    <source>
        <dbReference type="Pfam" id="PF01826"/>
    </source>
</evidence>
<gene>
    <name evidence="5" type="ORF">AVEN_91084_1</name>
</gene>
<evidence type="ECO:0000256" key="2">
    <source>
        <dbReference type="ARBA" id="ARBA00022690"/>
    </source>
</evidence>
<sequence length="321" mass="36960">KCPKNEVYSDCVIPCNNCQIRGKCEFIFCNKGCDCRKGYYRDFSGRCIPARQCPIIDPTPPASTCEANKQYYECIPSCDRTCKAYRRKEKIFCNQICISGCFCREGLYLADDGETCVPPEQCDKTPSSPTKKCPKNEVYSDCVIPCNDCQTRGKCNFLVCNKGCDCRKGYYRDFSGRCIPARQCPIIDRWIPSTYQRDTEPRDYQECSQVDGPRVRGMPIPRGCLPKSELLRDFQSELITQLSSVLRSLKPSSRLLMPFLRPSSSLLEHSVFIQPFREWSSAYLFLHWVMVLLVDQQLTFLVVNPYYGKVFECRHHRSIQG</sequence>
<keyword evidence="3" id="KW-1015">Disulfide bond</keyword>
<organism evidence="5 6">
    <name type="scientific">Araneus ventricosus</name>
    <name type="common">Orbweaver spider</name>
    <name type="synonym">Epeira ventricosa</name>
    <dbReference type="NCBI Taxonomy" id="182803"/>
    <lineage>
        <taxon>Eukaryota</taxon>
        <taxon>Metazoa</taxon>
        <taxon>Ecdysozoa</taxon>
        <taxon>Arthropoda</taxon>
        <taxon>Chelicerata</taxon>
        <taxon>Arachnida</taxon>
        <taxon>Araneae</taxon>
        <taxon>Araneomorphae</taxon>
        <taxon>Entelegynae</taxon>
        <taxon>Araneoidea</taxon>
        <taxon>Araneidae</taxon>
        <taxon>Araneus</taxon>
    </lineage>
</organism>
<proteinExistence type="inferred from homology"/>
<dbReference type="Proteomes" id="UP000499080">
    <property type="component" value="Unassembled WGS sequence"/>
</dbReference>
<dbReference type="InterPro" id="IPR051368">
    <property type="entry name" value="SerProtInhib-TIL_Domain"/>
</dbReference>
<reference evidence="5 6" key="1">
    <citation type="journal article" date="2019" name="Sci. Rep.">
        <title>Orb-weaving spider Araneus ventricosus genome elucidates the spidroin gene catalogue.</title>
        <authorList>
            <person name="Kono N."/>
            <person name="Nakamura H."/>
            <person name="Ohtoshi R."/>
            <person name="Moran D.A.P."/>
            <person name="Shinohara A."/>
            <person name="Yoshida Y."/>
            <person name="Fujiwara M."/>
            <person name="Mori M."/>
            <person name="Tomita M."/>
            <person name="Arakawa K."/>
        </authorList>
    </citation>
    <scope>NUCLEOTIDE SEQUENCE [LARGE SCALE GENOMIC DNA]</scope>
</reference>
<dbReference type="SUPFAM" id="SSF57567">
    <property type="entry name" value="Serine protease inhibitors"/>
    <property type="match status" value="3"/>
</dbReference>
<evidence type="ECO:0000256" key="1">
    <source>
        <dbReference type="ARBA" id="ARBA00007611"/>
    </source>
</evidence>
<dbReference type="InterPro" id="IPR036084">
    <property type="entry name" value="Ser_inhib-like_sf"/>
</dbReference>
<evidence type="ECO:0000313" key="5">
    <source>
        <dbReference type="EMBL" id="GBN47144.1"/>
    </source>
</evidence>
<dbReference type="AlphaFoldDB" id="A0A4Y2P6U3"/>
<evidence type="ECO:0000313" key="6">
    <source>
        <dbReference type="Proteomes" id="UP000499080"/>
    </source>
</evidence>
<dbReference type="Pfam" id="PF01826">
    <property type="entry name" value="TIL"/>
    <property type="match status" value="3"/>
</dbReference>
<dbReference type="GO" id="GO:0030414">
    <property type="term" value="F:peptidase inhibitor activity"/>
    <property type="evidence" value="ECO:0007669"/>
    <property type="project" value="UniProtKB-KW"/>
</dbReference>
<keyword evidence="2" id="KW-0646">Protease inhibitor</keyword>
<dbReference type="FunFam" id="2.10.25.10:FF:000055">
    <property type="entry name" value="alpha-tectorin isoform X1"/>
    <property type="match status" value="1"/>
</dbReference>
<dbReference type="EMBL" id="BGPR01010623">
    <property type="protein sequence ID" value="GBN47144.1"/>
    <property type="molecule type" value="Genomic_DNA"/>
</dbReference>